<dbReference type="WBParaSite" id="ACRNAN_scaffold7271.g32310.t1">
    <property type="protein sequence ID" value="ACRNAN_scaffold7271.g32310.t1"/>
    <property type="gene ID" value="ACRNAN_scaffold7271.g32310"/>
</dbReference>
<name>A0A914EDD5_9BILA</name>
<dbReference type="AlphaFoldDB" id="A0A914EDD5"/>
<keyword evidence="1" id="KW-1185">Reference proteome</keyword>
<organism evidence="1 2">
    <name type="scientific">Acrobeloides nanus</name>
    <dbReference type="NCBI Taxonomy" id="290746"/>
    <lineage>
        <taxon>Eukaryota</taxon>
        <taxon>Metazoa</taxon>
        <taxon>Ecdysozoa</taxon>
        <taxon>Nematoda</taxon>
        <taxon>Chromadorea</taxon>
        <taxon>Rhabditida</taxon>
        <taxon>Tylenchina</taxon>
        <taxon>Cephalobomorpha</taxon>
        <taxon>Cephaloboidea</taxon>
        <taxon>Cephalobidae</taxon>
        <taxon>Acrobeloides</taxon>
    </lineage>
</organism>
<dbReference type="Gene3D" id="3.40.50.300">
    <property type="entry name" value="P-loop containing nucleotide triphosphate hydrolases"/>
    <property type="match status" value="1"/>
</dbReference>
<protein>
    <submittedName>
        <fullName evidence="2">G domain-containing protein</fullName>
    </submittedName>
</protein>
<dbReference type="Proteomes" id="UP000887540">
    <property type="component" value="Unplaced"/>
</dbReference>
<evidence type="ECO:0000313" key="1">
    <source>
        <dbReference type="Proteomes" id="UP000887540"/>
    </source>
</evidence>
<evidence type="ECO:0000313" key="2">
    <source>
        <dbReference type="WBParaSite" id="ACRNAN_scaffold7271.g32310.t1"/>
    </source>
</evidence>
<sequence length="69" mass="7877">MGACMSNMELCMSPLDKKLAKEEISIFVERNEIIEKVLHEEKIKNKRIVKVLLLGAPESGKSTLFKQMK</sequence>
<accession>A0A914EDD5</accession>
<proteinExistence type="predicted"/>
<reference evidence="2" key="1">
    <citation type="submission" date="2022-11" db="UniProtKB">
        <authorList>
            <consortium name="WormBaseParasite"/>
        </authorList>
    </citation>
    <scope>IDENTIFICATION</scope>
</reference>
<dbReference type="SUPFAM" id="SSF52540">
    <property type="entry name" value="P-loop containing nucleoside triphosphate hydrolases"/>
    <property type="match status" value="1"/>
</dbReference>
<dbReference type="InterPro" id="IPR027417">
    <property type="entry name" value="P-loop_NTPase"/>
</dbReference>